<dbReference type="GO" id="GO:0004422">
    <property type="term" value="F:hypoxanthine phosphoribosyltransferase activity"/>
    <property type="evidence" value="ECO:0007669"/>
    <property type="project" value="TreeGrafter"/>
</dbReference>
<dbReference type="PANTHER" id="PTHR43340">
    <property type="entry name" value="HYPOXANTHINE-GUANINE PHOSPHORIBOSYLTRANSFERASE"/>
    <property type="match status" value="1"/>
</dbReference>
<keyword evidence="5" id="KW-1185">Reference proteome</keyword>
<keyword evidence="4" id="KW-0328">Glycosyltransferase</keyword>
<dbReference type="AlphaFoldDB" id="A0A840E952"/>
<name>A0A840E952_9BACT</name>
<dbReference type="GO" id="GO:0000287">
    <property type="term" value="F:magnesium ion binding"/>
    <property type="evidence" value="ECO:0007669"/>
    <property type="project" value="TreeGrafter"/>
</dbReference>
<dbReference type="EMBL" id="JACIFF010000006">
    <property type="protein sequence ID" value="MBB4079857.1"/>
    <property type="molecule type" value="Genomic_DNA"/>
</dbReference>
<dbReference type="GO" id="GO:0006178">
    <property type="term" value="P:guanine salvage"/>
    <property type="evidence" value="ECO:0007669"/>
    <property type="project" value="TreeGrafter"/>
</dbReference>
<dbReference type="PANTHER" id="PTHR43340:SF1">
    <property type="entry name" value="HYPOXANTHINE PHOSPHORIBOSYLTRANSFERASE"/>
    <property type="match status" value="1"/>
</dbReference>
<evidence type="ECO:0000256" key="2">
    <source>
        <dbReference type="ARBA" id="ARBA00049402"/>
    </source>
</evidence>
<dbReference type="InterPro" id="IPR029057">
    <property type="entry name" value="PRTase-like"/>
</dbReference>
<dbReference type="InterPro" id="IPR050408">
    <property type="entry name" value="HGPRT"/>
</dbReference>
<dbReference type="Proteomes" id="UP000576209">
    <property type="component" value="Unassembled WGS sequence"/>
</dbReference>
<proteinExistence type="predicted"/>
<gene>
    <name evidence="4" type="ORF">GGR28_002484</name>
</gene>
<evidence type="ECO:0000313" key="5">
    <source>
        <dbReference type="Proteomes" id="UP000576209"/>
    </source>
</evidence>
<organism evidence="4 5">
    <name type="scientific">Neolewinella aquimaris</name>
    <dbReference type="NCBI Taxonomy" id="1835722"/>
    <lineage>
        <taxon>Bacteria</taxon>
        <taxon>Pseudomonadati</taxon>
        <taxon>Bacteroidota</taxon>
        <taxon>Saprospiria</taxon>
        <taxon>Saprospirales</taxon>
        <taxon>Lewinellaceae</taxon>
        <taxon>Neolewinella</taxon>
    </lineage>
</organism>
<dbReference type="RefSeq" id="WP_183496097.1">
    <property type="nucleotide sequence ID" value="NZ_JACIFF010000006.1"/>
</dbReference>
<dbReference type="GO" id="GO:0046100">
    <property type="term" value="P:hypoxanthine metabolic process"/>
    <property type="evidence" value="ECO:0007669"/>
    <property type="project" value="TreeGrafter"/>
</dbReference>
<comment type="catalytic activity">
    <reaction evidence="1">
        <text>GMP + diphosphate = guanine + 5-phospho-alpha-D-ribose 1-diphosphate</text>
        <dbReference type="Rhea" id="RHEA:25424"/>
        <dbReference type="ChEBI" id="CHEBI:16235"/>
        <dbReference type="ChEBI" id="CHEBI:33019"/>
        <dbReference type="ChEBI" id="CHEBI:58017"/>
        <dbReference type="ChEBI" id="CHEBI:58115"/>
        <dbReference type="EC" id="2.4.2.8"/>
    </reaction>
    <physiologicalReaction direction="right-to-left" evidence="1">
        <dbReference type="Rhea" id="RHEA:25426"/>
    </physiologicalReaction>
</comment>
<dbReference type="GO" id="GO:0032263">
    <property type="term" value="P:GMP salvage"/>
    <property type="evidence" value="ECO:0007669"/>
    <property type="project" value="TreeGrafter"/>
</dbReference>
<evidence type="ECO:0000313" key="4">
    <source>
        <dbReference type="EMBL" id="MBB4079857.1"/>
    </source>
</evidence>
<comment type="caution">
    <text evidence="4">The sequence shown here is derived from an EMBL/GenBank/DDBJ whole genome shotgun (WGS) entry which is preliminary data.</text>
</comment>
<comment type="catalytic activity">
    <reaction evidence="2">
        <text>IMP + diphosphate = hypoxanthine + 5-phospho-alpha-D-ribose 1-diphosphate</text>
        <dbReference type="Rhea" id="RHEA:17973"/>
        <dbReference type="ChEBI" id="CHEBI:17368"/>
        <dbReference type="ChEBI" id="CHEBI:33019"/>
        <dbReference type="ChEBI" id="CHEBI:58017"/>
        <dbReference type="ChEBI" id="CHEBI:58053"/>
        <dbReference type="EC" id="2.4.2.8"/>
    </reaction>
    <physiologicalReaction direction="right-to-left" evidence="2">
        <dbReference type="Rhea" id="RHEA:17975"/>
    </physiologicalReaction>
</comment>
<dbReference type="GO" id="GO:0005829">
    <property type="term" value="C:cytosol"/>
    <property type="evidence" value="ECO:0007669"/>
    <property type="project" value="TreeGrafter"/>
</dbReference>
<dbReference type="Pfam" id="PF00156">
    <property type="entry name" value="Pribosyltran"/>
    <property type="match status" value="1"/>
</dbReference>
<accession>A0A840E952</accession>
<evidence type="ECO:0000259" key="3">
    <source>
        <dbReference type="Pfam" id="PF00156"/>
    </source>
</evidence>
<feature type="domain" description="Phosphoribosyltransferase" evidence="3">
    <location>
        <begin position="19"/>
        <end position="167"/>
    </location>
</feature>
<dbReference type="CDD" id="cd06223">
    <property type="entry name" value="PRTases_typeI"/>
    <property type="match status" value="1"/>
</dbReference>
<dbReference type="GO" id="GO:0032264">
    <property type="term" value="P:IMP salvage"/>
    <property type="evidence" value="ECO:0007669"/>
    <property type="project" value="TreeGrafter"/>
</dbReference>
<dbReference type="Gene3D" id="3.40.50.2020">
    <property type="match status" value="1"/>
</dbReference>
<evidence type="ECO:0000256" key="1">
    <source>
        <dbReference type="ARBA" id="ARBA00048811"/>
    </source>
</evidence>
<keyword evidence="4" id="KW-0808">Transferase</keyword>
<reference evidence="4 5" key="1">
    <citation type="submission" date="2020-08" db="EMBL/GenBank/DDBJ databases">
        <title>Genomic Encyclopedia of Type Strains, Phase IV (KMG-IV): sequencing the most valuable type-strain genomes for metagenomic binning, comparative biology and taxonomic classification.</title>
        <authorList>
            <person name="Goeker M."/>
        </authorList>
    </citation>
    <scope>NUCLEOTIDE SEQUENCE [LARGE SCALE GENOMIC DNA]</scope>
    <source>
        <strain evidence="4 5">DSM 105137</strain>
    </source>
</reference>
<protein>
    <submittedName>
        <fullName evidence="4">Hypoxanthine phosphoribosyltransferase</fullName>
    </submittedName>
</protein>
<dbReference type="SUPFAM" id="SSF53271">
    <property type="entry name" value="PRTase-like"/>
    <property type="match status" value="1"/>
</dbReference>
<dbReference type="InterPro" id="IPR000836">
    <property type="entry name" value="PRTase_dom"/>
</dbReference>
<sequence>MPATDRVKLHELYFQPLLSQEAIHQRVVELGKELHDRLDSGDPSFIIMLKGAFVFAADLVRASRLSGEIGFVRTSSYSGTETEGEVRLLIPPEEDLIRNKDVVLIEDIIDSGLTMRSFLPKLRKMSPRSITLVTLLHKPQAQRVDVAIDLIGFTIAPKFVVGYGLDYDGLGRQLPAIYQLEEAY</sequence>